<dbReference type="PANTHER" id="PTHR10877:SF150">
    <property type="entry name" value="REJ DOMAIN-CONTAINING PROTEIN"/>
    <property type="match status" value="1"/>
</dbReference>
<dbReference type="InterPro" id="IPR051223">
    <property type="entry name" value="Polycystin"/>
</dbReference>
<dbReference type="SUPFAM" id="SSF49723">
    <property type="entry name" value="Lipase/lipooxygenase domain (PLAT/LH2 domain)"/>
    <property type="match status" value="1"/>
</dbReference>
<evidence type="ECO:0000313" key="13">
    <source>
        <dbReference type="EMBL" id="CAG2239958.1"/>
    </source>
</evidence>
<feature type="domain" description="Polycystin" evidence="12">
    <location>
        <begin position="498"/>
        <end position="688"/>
    </location>
</feature>
<dbReference type="PRINTS" id="PR01433">
    <property type="entry name" value="POLYCYSTIN2"/>
</dbReference>
<keyword evidence="7" id="KW-0325">Glycoprotein</keyword>
<keyword evidence="14" id="KW-1185">Reference proteome</keyword>
<feature type="transmembrane region" description="Helical" evidence="10">
    <location>
        <begin position="452"/>
        <end position="472"/>
    </location>
</feature>
<dbReference type="InterPro" id="IPR046791">
    <property type="entry name" value="Polycystin_dom"/>
</dbReference>
<protein>
    <submittedName>
        <fullName evidence="13">PKD1L2</fullName>
    </submittedName>
</protein>
<keyword evidence="5 10" id="KW-1133">Transmembrane helix</keyword>
<dbReference type="InterPro" id="IPR013122">
    <property type="entry name" value="PKD1_2_channel"/>
</dbReference>
<dbReference type="PANTHER" id="PTHR10877">
    <property type="entry name" value="POLYCYSTIN FAMILY MEMBER"/>
    <property type="match status" value="1"/>
</dbReference>
<dbReference type="EMBL" id="CAJPWZ010002543">
    <property type="protein sequence ID" value="CAG2239958.1"/>
    <property type="molecule type" value="Genomic_DNA"/>
</dbReference>
<name>A0A8S3UCR4_MYTED</name>
<dbReference type="AlphaFoldDB" id="A0A8S3UCR4"/>
<dbReference type="GO" id="GO:0005509">
    <property type="term" value="F:calcium ion binding"/>
    <property type="evidence" value="ECO:0007669"/>
    <property type="project" value="InterPro"/>
</dbReference>
<reference evidence="13" key="1">
    <citation type="submission" date="2021-03" db="EMBL/GenBank/DDBJ databases">
        <authorList>
            <person name="Bekaert M."/>
        </authorList>
    </citation>
    <scope>NUCLEOTIDE SEQUENCE</scope>
</reference>
<feature type="transmembrane region" description="Helical" evidence="10">
    <location>
        <begin position="832"/>
        <end position="855"/>
    </location>
</feature>
<dbReference type="Pfam" id="PF08016">
    <property type="entry name" value="PKD_channel"/>
    <property type="match status" value="1"/>
</dbReference>
<dbReference type="Gene3D" id="2.60.60.20">
    <property type="entry name" value="PLAT/LH2 domain"/>
    <property type="match status" value="1"/>
</dbReference>
<feature type="transmembrane region" description="Helical" evidence="10">
    <location>
        <begin position="326"/>
        <end position="345"/>
    </location>
</feature>
<feature type="region of interest" description="Disordered" evidence="9">
    <location>
        <begin position="1093"/>
        <end position="1113"/>
    </location>
</feature>
<keyword evidence="3 10" id="KW-0812">Transmembrane</keyword>
<comment type="subcellular location">
    <subcellularLocation>
        <location evidence="1">Membrane</location>
        <topology evidence="1">Multi-pass membrane protein</topology>
    </subcellularLocation>
</comment>
<dbReference type="Pfam" id="PF20519">
    <property type="entry name" value="Polycystin_dom"/>
    <property type="match status" value="1"/>
</dbReference>
<feature type="transmembrane region" description="Helical" evidence="10">
    <location>
        <begin position="741"/>
        <end position="767"/>
    </location>
</feature>
<evidence type="ECO:0000259" key="11">
    <source>
        <dbReference type="Pfam" id="PF08016"/>
    </source>
</evidence>
<dbReference type="GO" id="GO:0050982">
    <property type="term" value="P:detection of mechanical stimulus"/>
    <property type="evidence" value="ECO:0007669"/>
    <property type="project" value="TreeGrafter"/>
</dbReference>
<feature type="transmembrane region" description="Helical" evidence="10">
    <location>
        <begin position="231"/>
        <end position="252"/>
    </location>
</feature>
<feature type="transmembrane region" description="Helical" evidence="10">
    <location>
        <begin position="188"/>
        <end position="206"/>
    </location>
</feature>
<gene>
    <name evidence="13" type="ORF">MEDL_52319</name>
</gene>
<evidence type="ECO:0000256" key="3">
    <source>
        <dbReference type="ARBA" id="ARBA00022692"/>
    </source>
</evidence>
<keyword evidence="4" id="KW-0732">Signal</keyword>
<evidence type="ECO:0000256" key="9">
    <source>
        <dbReference type="SAM" id="MobiDB-lite"/>
    </source>
</evidence>
<dbReference type="GO" id="GO:0016020">
    <property type="term" value="C:membrane"/>
    <property type="evidence" value="ECO:0007669"/>
    <property type="project" value="UniProtKB-SubCell"/>
</dbReference>
<feature type="transmembrane region" description="Helical" evidence="10">
    <location>
        <begin position="703"/>
        <end position="721"/>
    </location>
</feature>
<sequence length="1113" mass="127583">MIDFHSVWSKFDITNAAVYGTLIAVIVMYFIIFCILRRLDNRDTGQCSPTFLLDNDFFDTHFYMISVQTGLRAGSATSSNVSFILGGTDFDSGVRSLSDGITKKLITNSTNNIILATPDPLGDLCDRWFATDIDDGMIERIIPVLNDINSGFESAFSHTTRINVTENHLWLSLILRPPYSAFSRAQRLSCLLALLLLAMISNAMFFQTESETVVVADTVRLGSLSFSFKTLYISIIGAVITVPPIFLFTYLFRNTRRHQRQVKKEPTIKTISPKLAAIYQEENQSHLSYVDKLKTMQKLRRRSDKGRKGSIVCRQQAKFPPWMRNVAWLLIFIVCAASSFFLILYSMEWGKSKSEEWLTTFILSFVESILIVDPVKVFLLAFLLALILRNQKDDQELHVDLESVRQYSHDNAGLRTETLKDFKMAILSNSVSEQRMEERKQQLKKEKTAKDAFLKFVIHIIFAAILFSISYVNRDQRAFNVKTHISNQLYTSDKAKCGFSKVTSARQFLSWTRKVFVPVLFPTANYNGQSISIRDKFLMDDLTNAKIGLVRMRQARVKKEKCYVPVDIVTGHFCGAKFDTSKEDKSEYCVGCSKSLTADAWTYTEAKDIWGIPIVGHYNTYSGGGYIQNLHNTKATTLAIVDELVEHFWIDRLTRAVFVEFTLYNANVNLLCYSIFLAEFLETGHGTNWVDTQCFRPSFLTDATGLFSVLFYFLFIVILLYRTKLLITNMKNQKCSFWKGFWNVIDAFICIFGYSGIVVWVGKFVYTKKALNQYYNNKDVFINFQHIVIWDYVFSIILGFLVFISTLRVMSALEYNKRMTALADTLRHGGRAIFQFSVLVFIGLGAFAVLGYLLFGPAVYEYRNIFVTFGSLTNTLIGRNSLDSMIRAAPNFAEVYFFVYAFFVIFTLLTIFAAVLNDSISHVRQEQLQQPEPIGILNVMKNSIKDMFGLVGIHIKRTDSKNERKEESTHENTVDTQNVLKLMRDVITLNLQEEVASVLTHQYPSLACYRYLSQILDIARIMRLQKSPVARVQWRYLDRIYFYHMILAEEHRKIKGVNAMTYVSDYDETDFETKGIQTTPSRDYMGFCNRDSLTPDASSRDNTATPRDIGINF</sequence>
<feature type="transmembrane region" description="Helical" evidence="10">
    <location>
        <begin position="895"/>
        <end position="916"/>
    </location>
</feature>
<evidence type="ECO:0000256" key="2">
    <source>
        <dbReference type="ARBA" id="ARBA00007200"/>
    </source>
</evidence>
<dbReference type="InterPro" id="IPR036392">
    <property type="entry name" value="PLAT/LH2_dom_sf"/>
</dbReference>
<feature type="transmembrane region" description="Helical" evidence="10">
    <location>
        <begin position="787"/>
        <end position="811"/>
    </location>
</feature>
<dbReference type="Proteomes" id="UP000683360">
    <property type="component" value="Unassembled WGS sequence"/>
</dbReference>
<evidence type="ECO:0000256" key="7">
    <source>
        <dbReference type="ARBA" id="ARBA00023180"/>
    </source>
</evidence>
<dbReference type="Gene3D" id="1.10.287.70">
    <property type="match status" value="1"/>
</dbReference>
<dbReference type="OrthoDB" id="10039908at2759"/>
<feature type="domain" description="Polycystin cation channel PKD1/PKD2" evidence="11">
    <location>
        <begin position="703"/>
        <end position="922"/>
    </location>
</feature>
<evidence type="ECO:0000256" key="1">
    <source>
        <dbReference type="ARBA" id="ARBA00004141"/>
    </source>
</evidence>
<dbReference type="GO" id="GO:0005262">
    <property type="term" value="F:calcium channel activity"/>
    <property type="evidence" value="ECO:0007669"/>
    <property type="project" value="TreeGrafter"/>
</dbReference>
<evidence type="ECO:0000256" key="10">
    <source>
        <dbReference type="SAM" id="Phobius"/>
    </source>
</evidence>
<evidence type="ECO:0000256" key="5">
    <source>
        <dbReference type="ARBA" id="ARBA00022989"/>
    </source>
</evidence>
<feature type="compositionally biased region" description="Polar residues" evidence="9">
    <location>
        <begin position="1093"/>
        <end position="1105"/>
    </location>
</feature>
<comment type="similarity">
    <text evidence="2">Belongs to the polycystin family.</text>
</comment>
<accession>A0A8S3UCR4</accession>
<evidence type="ECO:0000256" key="8">
    <source>
        <dbReference type="PIRSR" id="PIRSR603915-2"/>
    </source>
</evidence>
<feature type="transmembrane region" description="Helical" evidence="10">
    <location>
        <begin position="357"/>
        <end position="388"/>
    </location>
</feature>
<keyword evidence="6 10" id="KW-0472">Membrane</keyword>
<evidence type="ECO:0000256" key="6">
    <source>
        <dbReference type="ARBA" id="ARBA00023136"/>
    </source>
</evidence>
<evidence type="ECO:0000313" key="14">
    <source>
        <dbReference type="Proteomes" id="UP000683360"/>
    </source>
</evidence>
<comment type="caution">
    <text evidence="13">The sequence shown here is derived from an EMBL/GenBank/DDBJ whole genome shotgun (WGS) entry which is preliminary data.</text>
</comment>
<dbReference type="InterPro" id="IPR003915">
    <property type="entry name" value="PKD_2"/>
</dbReference>
<organism evidence="13 14">
    <name type="scientific">Mytilus edulis</name>
    <name type="common">Blue mussel</name>
    <dbReference type="NCBI Taxonomy" id="6550"/>
    <lineage>
        <taxon>Eukaryota</taxon>
        <taxon>Metazoa</taxon>
        <taxon>Spiralia</taxon>
        <taxon>Lophotrochozoa</taxon>
        <taxon>Mollusca</taxon>
        <taxon>Bivalvia</taxon>
        <taxon>Autobranchia</taxon>
        <taxon>Pteriomorphia</taxon>
        <taxon>Mytilida</taxon>
        <taxon>Mytiloidea</taxon>
        <taxon>Mytilidae</taxon>
        <taxon>Mytilinae</taxon>
        <taxon>Mytilus</taxon>
    </lineage>
</organism>
<evidence type="ECO:0000259" key="12">
    <source>
        <dbReference type="Pfam" id="PF20519"/>
    </source>
</evidence>
<feature type="transmembrane region" description="Helical" evidence="10">
    <location>
        <begin position="16"/>
        <end position="36"/>
    </location>
</feature>
<evidence type="ECO:0000256" key="4">
    <source>
        <dbReference type="ARBA" id="ARBA00022729"/>
    </source>
</evidence>
<feature type="disulfide bond" evidence="8">
    <location>
        <begin position="562"/>
        <end position="574"/>
    </location>
</feature>
<proteinExistence type="inferred from homology"/>